<dbReference type="Gene3D" id="3.40.718.10">
    <property type="entry name" value="Isopropylmalate Dehydrogenase"/>
    <property type="match status" value="1"/>
</dbReference>
<evidence type="ECO:0000256" key="3">
    <source>
        <dbReference type="ARBA" id="ARBA00022516"/>
    </source>
</evidence>
<comment type="pathway">
    <text evidence="10">Lipid metabolism; phospholipid metabolism.</text>
</comment>
<evidence type="ECO:0000256" key="1">
    <source>
        <dbReference type="ARBA" id="ARBA00001232"/>
    </source>
</evidence>
<keyword evidence="7 10" id="KW-1208">Phospholipid metabolism</keyword>
<keyword evidence="2 10" id="KW-0963">Cytoplasm</keyword>
<comment type="function">
    <text evidence="10">Catalyzes the reversible formation of acyl-phosphate (acyl-PO(4)) from acyl-[acyl-carrier-protein] (acyl-ACP). This enzyme utilizes acyl-ACP as fatty acyl donor, but not acyl-CoA.</text>
</comment>
<keyword evidence="12" id="KW-0012">Acyltransferase</keyword>
<name>A0A2T4UD32_9ACTN</name>
<evidence type="ECO:0000256" key="9">
    <source>
        <dbReference type="ARBA" id="ARBA00046608"/>
    </source>
</evidence>
<dbReference type="PANTHER" id="PTHR30100">
    <property type="entry name" value="FATTY ACID/PHOSPHOLIPID SYNTHESIS PROTEIN PLSX"/>
    <property type="match status" value="1"/>
</dbReference>
<comment type="subunit">
    <text evidence="9 10">Homodimer. Probably interacts with PlsY.</text>
</comment>
<evidence type="ECO:0000256" key="5">
    <source>
        <dbReference type="ARBA" id="ARBA00023098"/>
    </source>
</evidence>
<evidence type="ECO:0000256" key="4">
    <source>
        <dbReference type="ARBA" id="ARBA00022679"/>
    </source>
</evidence>
<keyword evidence="5 10" id="KW-0443">Lipid metabolism</keyword>
<dbReference type="InterPro" id="IPR012281">
    <property type="entry name" value="Phospholipid_synth_PlsX-like"/>
</dbReference>
<dbReference type="PANTHER" id="PTHR30100:SF1">
    <property type="entry name" value="PHOSPHATE ACYLTRANSFERASE"/>
    <property type="match status" value="1"/>
</dbReference>
<evidence type="ECO:0000256" key="10">
    <source>
        <dbReference type="HAMAP-Rule" id="MF_00019"/>
    </source>
</evidence>
<keyword evidence="13" id="KW-1185">Reference proteome</keyword>
<dbReference type="HAMAP" id="MF_00019">
    <property type="entry name" value="PlsX"/>
    <property type="match status" value="1"/>
</dbReference>
<dbReference type="UniPathway" id="UPA00085"/>
<dbReference type="RefSeq" id="WP_107570453.1">
    <property type="nucleotide sequence ID" value="NZ_PYYB01000003.1"/>
</dbReference>
<dbReference type="AlphaFoldDB" id="A0A2T4UD32"/>
<dbReference type="Proteomes" id="UP000240739">
    <property type="component" value="Unassembled WGS sequence"/>
</dbReference>
<dbReference type="EC" id="2.3.1.274" evidence="8 10"/>
<proteinExistence type="inferred from homology"/>
<evidence type="ECO:0000256" key="8">
    <source>
        <dbReference type="ARBA" id="ARBA00024069"/>
    </source>
</evidence>
<evidence type="ECO:0000256" key="11">
    <source>
        <dbReference type="SAM" id="MobiDB-lite"/>
    </source>
</evidence>
<dbReference type="GO" id="GO:0005737">
    <property type="term" value="C:cytoplasm"/>
    <property type="evidence" value="ECO:0007669"/>
    <property type="project" value="UniProtKB-SubCell"/>
</dbReference>
<comment type="similarity">
    <text evidence="10">Belongs to the PlsX family.</text>
</comment>
<evidence type="ECO:0000256" key="6">
    <source>
        <dbReference type="ARBA" id="ARBA00023209"/>
    </source>
</evidence>
<dbReference type="GO" id="GO:0008654">
    <property type="term" value="P:phospholipid biosynthetic process"/>
    <property type="evidence" value="ECO:0007669"/>
    <property type="project" value="UniProtKB-KW"/>
</dbReference>
<dbReference type="OrthoDB" id="9806408at2"/>
<sequence length="367" mass="36952">MPDHVTVAVDAGGADLGPAEVAAGAAIAAERGVRVLLFGDASRIDSVPAGVEVVDAPLSIAKEADPARAVRGNPESSIVQAVRAVADGRADAFVSGGSTGAALAAGLFTLKRGRGIHRPALALPIPVPGAPVTLLDVGANVEVRDDHLVQFAFMGAAFAQTVLGVERPRVALLSNGEEPTKGTETVVAAHAEIARRAQGSPLFEFVGNVEGTDLVTGAADVVVTDGFTGNVALKLVEGVSQMMIGAIRDVATSTPRAKAGGLLLRPALRGFRDEIDPEGPGGAYLLGLRRLGVVPHGRFTRFGFSQAILLAARGVSGDVVGRTHGALQTAGALRARPGAAGGESPQRAGSSGDDSAPSDSSSTVSAP</sequence>
<dbReference type="Pfam" id="PF02504">
    <property type="entry name" value="FA_synthesis"/>
    <property type="match status" value="1"/>
</dbReference>
<evidence type="ECO:0000313" key="12">
    <source>
        <dbReference type="EMBL" id="PTL55410.1"/>
    </source>
</evidence>
<keyword evidence="4 10" id="KW-0808">Transferase</keyword>
<dbReference type="PIRSF" id="PIRSF002465">
    <property type="entry name" value="Phsphlp_syn_PlsX"/>
    <property type="match status" value="1"/>
</dbReference>
<dbReference type="InterPro" id="IPR003664">
    <property type="entry name" value="FA_synthesis"/>
</dbReference>
<dbReference type="SUPFAM" id="SSF53659">
    <property type="entry name" value="Isocitrate/Isopropylmalate dehydrogenase-like"/>
    <property type="match status" value="1"/>
</dbReference>
<comment type="catalytic activity">
    <reaction evidence="1 10">
        <text>a fatty acyl-[ACP] + phosphate = an acyl phosphate + holo-[ACP]</text>
        <dbReference type="Rhea" id="RHEA:42292"/>
        <dbReference type="Rhea" id="RHEA-COMP:9685"/>
        <dbReference type="Rhea" id="RHEA-COMP:14125"/>
        <dbReference type="ChEBI" id="CHEBI:43474"/>
        <dbReference type="ChEBI" id="CHEBI:59918"/>
        <dbReference type="ChEBI" id="CHEBI:64479"/>
        <dbReference type="ChEBI" id="CHEBI:138651"/>
        <dbReference type="EC" id="2.3.1.274"/>
    </reaction>
</comment>
<gene>
    <name evidence="10 12" type="primary">plsX</name>
    <name evidence="12" type="ORF">C7Y72_17260</name>
</gene>
<keyword evidence="6 10" id="KW-0594">Phospholipid biosynthesis</keyword>
<organism evidence="12 13">
    <name type="scientific">Paraconexibacter algicola</name>
    <dbReference type="NCBI Taxonomy" id="2133960"/>
    <lineage>
        <taxon>Bacteria</taxon>
        <taxon>Bacillati</taxon>
        <taxon>Actinomycetota</taxon>
        <taxon>Thermoleophilia</taxon>
        <taxon>Solirubrobacterales</taxon>
        <taxon>Paraconexibacteraceae</taxon>
        <taxon>Paraconexibacter</taxon>
    </lineage>
</organism>
<dbReference type="GO" id="GO:0006633">
    <property type="term" value="P:fatty acid biosynthetic process"/>
    <property type="evidence" value="ECO:0007669"/>
    <property type="project" value="UniProtKB-UniRule"/>
</dbReference>
<evidence type="ECO:0000256" key="2">
    <source>
        <dbReference type="ARBA" id="ARBA00022490"/>
    </source>
</evidence>
<comment type="subcellular location">
    <subcellularLocation>
        <location evidence="10">Cytoplasm</location>
    </subcellularLocation>
    <text evidence="10">Associated with the membrane possibly through PlsY.</text>
</comment>
<dbReference type="NCBIfam" id="TIGR00182">
    <property type="entry name" value="plsX"/>
    <property type="match status" value="1"/>
</dbReference>
<accession>A0A2T4UD32</accession>
<keyword evidence="3 10" id="KW-0444">Lipid biosynthesis</keyword>
<feature type="region of interest" description="Disordered" evidence="11">
    <location>
        <begin position="330"/>
        <end position="367"/>
    </location>
</feature>
<feature type="compositionally biased region" description="Low complexity" evidence="11">
    <location>
        <begin position="348"/>
        <end position="367"/>
    </location>
</feature>
<reference evidence="12 13" key="1">
    <citation type="submission" date="2018-03" db="EMBL/GenBank/DDBJ databases">
        <title>Aquarubrobacter algicola gen. nov., sp. nov., a novel actinobacterium isolated from shallow eutrophic lake during the end of cyanobacterial harmful algal blooms.</title>
        <authorList>
            <person name="Chun S.J."/>
        </authorList>
    </citation>
    <scope>NUCLEOTIDE SEQUENCE [LARGE SCALE GENOMIC DNA]</scope>
    <source>
        <strain evidence="12 13">Seoho-28</strain>
    </source>
</reference>
<dbReference type="GO" id="GO:0043811">
    <property type="term" value="F:phosphate:acyl-[acyl carrier protein] acyltransferase activity"/>
    <property type="evidence" value="ECO:0007669"/>
    <property type="project" value="UniProtKB-UniRule"/>
</dbReference>
<comment type="caution">
    <text evidence="12">The sequence shown here is derived from an EMBL/GenBank/DDBJ whole genome shotgun (WGS) entry which is preliminary data.</text>
</comment>
<protein>
    <recommendedName>
        <fullName evidence="8 10">Phosphate acyltransferase</fullName>
        <ecNumber evidence="8 10">2.3.1.274</ecNumber>
    </recommendedName>
    <alternativeName>
        <fullName evidence="10">Acyl-ACP phosphotransacylase</fullName>
    </alternativeName>
    <alternativeName>
        <fullName evidence="10">Acyl-[acyl-carrier-protein]--phosphate acyltransferase</fullName>
    </alternativeName>
    <alternativeName>
        <fullName evidence="10">Phosphate-acyl-ACP acyltransferase</fullName>
    </alternativeName>
</protein>
<evidence type="ECO:0000256" key="7">
    <source>
        <dbReference type="ARBA" id="ARBA00023264"/>
    </source>
</evidence>
<evidence type="ECO:0000313" key="13">
    <source>
        <dbReference type="Proteomes" id="UP000240739"/>
    </source>
</evidence>
<dbReference type="EMBL" id="PYYB01000003">
    <property type="protein sequence ID" value="PTL55410.1"/>
    <property type="molecule type" value="Genomic_DNA"/>
</dbReference>